<keyword evidence="3" id="KW-1185">Reference proteome</keyword>
<feature type="compositionally biased region" description="Basic residues" evidence="1">
    <location>
        <begin position="116"/>
        <end position="143"/>
    </location>
</feature>
<feature type="region of interest" description="Disordered" evidence="1">
    <location>
        <begin position="106"/>
        <end position="168"/>
    </location>
</feature>
<feature type="region of interest" description="Disordered" evidence="1">
    <location>
        <begin position="1"/>
        <end position="22"/>
    </location>
</feature>
<accession>A0A922A105</accession>
<reference evidence="2" key="1">
    <citation type="journal article" date="2016" name="Insect Biochem. Mol. Biol.">
        <title>Multifaceted biological insights from a draft genome sequence of the tobacco hornworm moth, Manduca sexta.</title>
        <authorList>
            <person name="Kanost M.R."/>
            <person name="Arrese E.L."/>
            <person name="Cao X."/>
            <person name="Chen Y.R."/>
            <person name="Chellapilla S."/>
            <person name="Goldsmith M.R."/>
            <person name="Grosse-Wilde E."/>
            <person name="Heckel D.G."/>
            <person name="Herndon N."/>
            <person name="Jiang H."/>
            <person name="Papanicolaou A."/>
            <person name="Qu J."/>
            <person name="Soulages J.L."/>
            <person name="Vogel H."/>
            <person name="Walters J."/>
            <person name="Waterhouse R.M."/>
            <person name="Ahn S.J."/>
            <person name="Almeida F.C."/>
            <person name="An C."/>
            <person name="Aqrawi P."/>
            <person name="Bretschneider A."/>
            <person name="Bryant W.B."/>
            <person name="Bucks S."/>
            <person name="Chao H."/>
            <person name="Chevignon G."/>
            <person name="Christen J.M."/>
            <person name="Clarke D.F."/>
            <person name="Dittmer N.T."/>
            <person name="Ferguson L.C.F."/>
            <person name="Garavelou S."/>
            <person name="Gordon K.H.J."/>
            <person name="Gunaratna R.T."/>
            <person name="Han Y."/>
            <person name="Hauser F."/>
            <person name="He Y."/>
            <person name="Heidel-Fischer H."/>
            <person name="Hirsh A."/>
            <person name="Hu Y."/>
            <person name="Jiang H."/>
            <person name="Kalra D."/>
            <person name="Klinner C."/>
            <person name="Konig C."/>
            <person name="Kovar C."/>
            <person name="Kroll A.R."/>
            <person name="Kuwar S.S."/>
            <person name="Lee S.L."/>
            <person name="Lehman R."/>
            <person name="Li K."/>
            <person name="Li Z."/>
            <person name="Liang H."/>
            <person name="Lovelace S."/>
            <person name="Lu Z."/>
            <person name="Mansfield J.H."/>
            <person name="McCulloch K.J."/>
            <person name="Mathew T."/>
            <person name="Morton B."/>
            <person name="Muzny D.M."/>
            <person name="Neunemann D."/>
            <person name="Ongeri F."/>
            <person name="Pauchet Y."/>
            <person name="Pu L.L."/>
            <person name="Pyrousis I."/>
            <person name="Rao X.J."/>
            <person name="Redding A."/>
            <person name="Roesel C."/>
            <person name="Sanchez-Gracia A."/>
            <person name="Schaack S."/>
            <person name="Shukla A."/>
            <person name="Tetreau G."/>
            <person name="Wang Y."/>
            <person name="Xiong G.H."/>
            <person name="Traut W."/>
            <person name="Walsh T.K."/>
            <person name="Worley K.C."/>
            <person name="Wu D."/>
            <person name="Wu W."/>
            <person name="Wu Y.Q."/>
            <person name="Zhang X."/>
            <person name="Zou Z."/>
            <person name="Zucker H."/>
            <person name="Briscoe A.D."/>
            <person name="Burmester T."/>
            <person name="Clem R.J."/>
            <person name="Feyereisen R."/>
            <person name="Grimmelikhuijzen C.J.P."/>
            <person name="Hamodrakas S.J."/>
            <person name="Hansson B.S."/>
            <person name="Huguet E."/>
            <person name="Jermiin L.S."/>
            <person name="Lan Q."/>
            <person name="Lehman H.K."/>
            <person name="Lorenzen M."/>
            <person name="Merzendorfer H."/>
            <person name="Michalopoulos I."/>
            <person name="Morton D.B."/>
            <person name="Muthukrishnan S."/>
            <person name="Oakeshott J.G."/>
            <person name="Palmer W."/>
            <person name="Park Y."/>
            <person name="Passarelli A.L."/>
            <person name="Rozas J."/>
            <person name="Schwartz L.M."/>
            <person name="Smith W."/>
            <person name="Southgate A."/>
            <person name="Vilcinskas A."/>
            <person name="Vogt R."/>
            <person name="Wang P."/>
            <person name="Werren J."/>
            <person name="Yu X.Q."/>
            <person name="Zhou J.J."/>
            <person name="Brown S.J."/>
            <person name="Scherer S.E."/>
            <person name="Richards S."/>
            <person name="Blissard G.W."/>
        </authorList>
    </citation>
    <scope>NUCLEOTIDE SEQUENCE</scope>
</reference>
<evidence type="ECO:0000313" key="3">
    <source>
        <dbReference type="Proteomes" id="UP000791440"/>
    </source>
</evidence>
<dbReference type="AlphaFoldDB" id="A0A922A105"/>
<gene>
    <name evidence="2" type="ORF">O3G_MSEX015426</name>
</gene>
<reference evidence="2" key="2">
    <citation type="submission" date="2020-12" db="EMBL/GenBank/DDBJ databases">
        <authorList>
            <person name="Kanost M."/>
        </authorList>
    </citation>
    <scope>NUCLEOTIDE SEQUENCE</scope>
</reference>
<evidence type="ECO:0000256" key="1">
    <source>
        <dbReference type="SAM" id="MobiDB-lite"/>
    </source>
</evidence>
<feature type="compositionally biased region" description="Low complexity" evidence="1">
    <location>
        <begin position="144"/>
        <end position="168"/>
    </location>
</feature>
<dbReference type="EMBL" id="JH669850">
    <property type="protein sequence ID" value="KAG6465833.1"/>
    <property type="molecule type" value="Genomic_DNA"/>
</dbReference>
<feature type="compositionally biased region" description="Basic and acidic residues" evidence="1">
    <location>
        <begin position="106"/>
        <end position="115"/>
    </location>
</feature>
<sequence length="168" mass="20445">MRYVNNIKVQRKSTRPKKPQKKYARKTIRTKTYSRQVPVYIQNLEDINEILRIYRTQRTTVKSNWKVVPKDSCEIYRERKRRQIVNERRNRKHNGFDKRCEDVVDEESNKVDQRRETKKNRKRINKKGNRKNQKHSKRKHRQRCSSPISSYHSTSITSCSSYSDMDLD</sequence>
<name>A0A922A105_MANSE</name>
<evidence type="ECO:0000313" key="2">
    <source>
        <dbReference type="EMBL" id="KAG6465833.1"/>
    </source>
</evidence>
<dbReference type="Proteomes" id="UP000791440">
    <property type="component" value="Unassembled WGS sequence"/>
</dbReference>
<protein>
    <submittedName>
        <fullName evidence="2">Uncharacterized protein</fullName>
    </submittedName>
</protein>
<comment type="caution">
    <text evidence="2">The sequence shown here is derived from an EMBL/GenBank/DDBJ whole genome shotgun (WGS) entry which is preliminary data.</text>
</comment>
<proteinExistence type="predicted"/>
<organism evidence="2 3">
    <name type="scientific">Manduca sexta</name>
    <name type="common">Tobacco hawkmoth</name>
    <name type="synonym">Tobacco hornworm</name>
    <dbReference type="NCBI Taxonomy" id="7130"/>
    <lineage>
        <taxon>Eukaryota</taxon>
        <taxon>Metazoa</taxon>
        <taxon>Ecdysozoa</taxon>
        <taxon>Arthropoda</taxon>
        <taxon>Hexapoda</taxon>
        <taxon>Insecta</taxon>
        <taxon>Pterygota</taxon>
        <taxon>Neoptera</taxon>
        <taxon>Endopterygota</taxon>
        <taxon>Lepidoptera</taxon>
        <taxon>Glossata</taxon>
        <taxon>Ditrysia</taxon>
        <taxon>Bombycoidea</taxon>
        <taxon>Sphingidae</taxon>
        <taxon>Sphinginae</taxon>
        <taxon>Sphingini</taxon>
        <taxon>Manduca</taxon>
    </lineage>
</organism>
<feature type="compositionally biased region" description="Basic residues" evidence="1">
    <location>
        <begin position="9"/>
        <end position="22"/>
    </location>
</feature>